<dbReference type="PROSITE" id="PS00041">
    <property type="entry name" value="HTH_ARAC_FAMILY_1"/>
    <property type="match status" value="1"/>
</dbReference>
<dbReference type="InterPro" id="IPR018062">
    <property type="entry name" value="HTH_AraC-typ_CS"/>
</dbReference>
<proteinExistence type="predicted"/>
<dbReference type="Proteomes" id="UP001501218">
    <property type="component" value="Unassembled WGS sequence"/>
</dbReference>
<dbReference type="Gene3D" id="1.10.10.60">
    <property type="entry name" value="Homeodomain-like"/>
    <property type="match status" value="1"/>
</dbReference>
<dbReference type="InterPro" id="IPR035418">
    <property type="entry name" value="AraC-bd_2"/>
</dbReference>
<keyword evidence="1" id="KW-0805">Transcription regulation</keyword>
<dbReference type="Pfam" id="PF12833">
    <property type="entry name" value="HTH_18"/>
    <property type="match status" value="1"/>
</dbReference>
<evidence type="ECO:0000313" key="6">
    <source>
        <dbReference type="Proteomes" id="UP001501218"/>
    </source>
</evidence>
<keyword evidence="2" id="KW-0238">DNA-binding</keyword>
<organism evidence="5 6">
    <name type="scientific">Saccharopolyspora halophila</name>
    <dbReference type="NCBI Taxonomy" id="405551"/>
    <lineage>
        <taxon>Bacteria</taxon>
        <taxon>Bacillati</taxon>
        <taxon>Actinomycetota</taxon>
        <taxon>Actinomycetes</taxon>
        <taxon>Pseudonocardiales</taxon>
        <taxon>Pseudonocardiaceae</taxon>
        <taxon>Saccharopolyspora</taxon>
    </lineage>
</organism>
<reference evidence="6" key="1">
    <citation type="journal article" date="2019" name="Int. J. Syst. Evol. Microbiol.">
        <title>The Global Catalogue of Microorganisms (GCM) 10K type strain sequencing project: providing services to taxonomists for standard genome sequencing and annotation.</title>
        <authorList>
            <consortium name="The Broad Institute Genomics Platform"/>
            <consortium name="The Broad Institute Genome Sequencing Center for Infectious Disease"/>
            <person name="Wu L."/>
            <person name="Ma J."/>
        </authorList>
    </citation>
    <scope>NUCLEOTIDE SEQUENCE [LARGE SCALE GENOMIC DNA]</scope>
    <source>
        <strain evidence="6">JCM 16221</strain>
    </source>
</reference>
<feature type="domain" description="HTH araC/xylS-type" evidence="4">
    <location>
        <begin position="219"/>
        <end position="318"/>
    </location>
</feature>
<name>A0ABP5T5T4_9PSEU</name>
<dbReference type="InterPro" id="IPR050204">
    <property type="entry name" value="AraC_XylS_family_regulators"/>
</dbReference>
<sequence>MATGTSANVVHRAATRDWGEAIRAVTGAYFPHELRPVRPAERLDLAMHTVDLGPVTVGRIGWGADVAIECAYPDAYEVNMPLSGSLRSRHGADTVVSTDGTGTIFPPDRTTPITRWSADCTVVGVKFDRARLEREAERVLATSLPGGLNLPSQIDRRSAATRGWLHFARTLSADLQGINALLRSDLLTAQLSSALMTGFVLAMHPDQGASTPARPRIVNRVLDRLHADPGHPWTASEMAGIAGVSVRRLQEGFREYVGATPSACLRDIRLDRAHQELLAAEAVTVAEVAARWNFTNTGRFAAAYRRKYGHSPSETLQR</sequence>
<evidence type="ECO:0000256" key="3">
    <source>
        <dbReference type="ARBA" id="ARBA00023163"/>
    </source>
</evidence>
<keyword evidence="6" id="KW-1185">Reference proteome</keyword>
<keyword evidence="3" id="KW-0804">Transcription</keyword>
<dbReference type="RefSeq" id="WP_344129424.1">
    <property type="nucleotide sequence ID" value="NZ_BAAARA010000005.1"/>
</dbReference>
<dbReference type="InterPro" id="IPR018060">
    <property type="entry name" value="HTH_AraC"/>
</dbReference>
<dbReference type="EMBL" id="BAAARA010000005">
    <property type="protein sequence ID" value="GAA2344148.1"/>
    <property type="molecule type" value="Genomic_DNA"/>
</dbReference>
<protein>
    <recommendedName>
        <fullName evidence="4">HTH araC/xylS-type domain-containing protein</fullName>
    </recommendedName>
</protein>
<dbReference type="SUPFAM" id="SSF46689">
    <property type="entry name" value="Homeodomain-like"/>
    <property type="match status" value="2"/>
</dbReference>
<dbReference type="PANTHER" id="PTHR46796">
    <property type="entry name" value="HTH-TYPE TRANSCRIPTIONAL ACTIVATOR RHAS-RELATED"/>
    <property type="match status" value="1"/>
</dbReference>
<dbReference type="Pfam" id="PF14525">
    <property type="entry name" value="AraC_binding_2"/>
    <property type="match status" value="1"/>
</dbReference>
<evidence type="ECO:0000313" key="5">
    <source>
        <dbReference type="EMBL" id="GAA2344148.1"/>
    </source>
</evidence>
<gene>
    <name evidence="5" type="ORF">GCM10009854_21130</name>
</gene>
<dbReference type="InterPro" id="IPR009057">
    <property type="entry name" value="Homeodomain-like_sf"/>
</dbReference>
<dbReference type="PANTHER" id="PTHR46796:SF12">
    <property type="entry name" value="HTH-TYPE DNA-BINDING TRANSCRIPTIONAL ACTIVATOR EUTR"/>
    <property type="match status" value="1"/>
</dbReference>
<dbReference type="PROSITE" id="PS01124">
    <property type="entry name" value="HTH_ARAC_FAMILY_2"/>
    <property type="match status" value="1"/>
</dbReference>
<evidence type="ECO:0000259" key="4">
    <source>
        <dbReference type="PROSITE" id="PS01124"/>
    </source>
</evidence>
<dbReference type="SMART" id="SM00342">
    <property type="entry name" value="HTH_ARAC"/>
    <property type="match status" value="1"/>
</dbReference>
<evidence type="ECO:0000256" key="2">
    <source>
        <dbReference type="ARBA" id="ARBA00023125"/>
    </source>
</evidence>
<comment type="caution">
    <text evidence="5">The sequence shown here is derived from an EMBL/GenBank/DDBJ whole genome shotgun (WGS) entry which is preliminary data.</text>
</comment>
<accession>A0ABP5T5T4</accession>
<evidence type="ECO:0000256" key="1">
    <source>
        <dbReference type="ARBA" id="ARBA00023015"/>
    </source>
</evidence>